<evidence type="ECO:0000313" key="2">
    <source>
        <dbReference type="EMBL" id="KZS08144.1"/>
    </source>
</evidence>
<protein>
    <submittedName>
        <fullName evidence="2">Uncharacterized protein</fullName>
    </submittedName>
</protein>
<feature type="non-terminal residue" evidence="2">
    <location>
        <position position="1"/>
    </location>
</feature>
<reference evidence="2 3" key="1">
    <citation type="submission" date="2016-03" db="EMBL/GenBank/DDBJ databases">
        <title>EvidentialGene: Evidence-directed Construction of Genes on Genomes.</title>
        <authorList>
            <person name="Gilbert D.G."/>
            <person name="Choi J.-H."/>
            <person name="Mockaitis K."/>
            <person name="Colbourne J."/>
            <person name="Pfrender M."/>
        </authorList>
    </citation>
    <scope>NUCLEOTIDE SEQUENCE [LARGE SCALE GENOMIC DNA]</scope>
    <source>
        <strain evidence="2 3">Xinb3</strain>
        <tissue evidence="2">Complete organism</tissue>
    </source>
</reference>
<keyword evidence="3" id="KW-1185">Reference proteome</keyword>
<organism evidence="2 3">
    <name type="scientific">Daphnia magna</name>
    <dbReference type="NCBI Taxonomy" id="35525"/>
    <lineage>
        <taxon>Eukaryota</taxon>
        <taxon>Metazoa</taxon>
        <taxon>Ecdysozoa</taxon>
        <taxon>Arthropoda</taxon>
        <taxon>Crustacea</taxon>
        <taxon>Branchiopoda</taxon>
        <taxon>Diplostraca</taxon>
        <taxon>Cladocera</taxon>
        <taxon>Anomopoda</taxon>
        <taxon>Daphniidae</taxon>
        <taxon>Daphnia</taxon>
    </lineage>
</organism>
<sequence length="67" mass="7429">EVYGICTLPNPFLVRVRVLVVVVVAAAAVVMNGSMKFRLFFFADSLFARPTTENICQEGHDDAEPKK</sequence>
<evidence type="ECO:0000313" key="3">
    <source>
        <dbReference type="Proteomes" id="UP000076858"/>
    </source>
</evidence>
<feature type="transmembrane region" description="Helical" evidence="1">
    <location>
        <begin position="12"/>
        <end position="31"/>
    </location>
</feature>
<dbReference type="EMBL" id="LRGB01002318">
    <property type="protein sequence ID" value="KZS08144.1"/>
    <property type="molecule type" value="Genomic_DNA"/>
</dbReference>
<keyword evidence="1" id="KW-0472">Membrane</keyword>
<name>A0A162D7Y6_9CRUS</name>
<evidence type="ECO:0000256" key="1">
    <source>
        <dbReference type="SAM" id="Phobius"/>
    </source>
</evidence>
<dbReference type="Proteomes" id="UP000076858">
    <property type="component" value="Unassembled WGS sequence"/>
</dbReference>
<comment type="caution">
    <text evidence="2">The sequence shown here is derived from an EMBL/GenBank/DDBJ whole genome shotgun (WGS) entry which is preliminary data.</text>
</comment>
<dbReference type="AlphaFoldDB" id="A0A162D7Y6"/>
<keyword evidence="1" id="KW-0812">Transmembrane</keyword>
<gene>
    <name evidence="2" type="ORF">APZ42_027975</name>
</gene>
<keyword evidence="1" id="KW-1133">Transmembrane helix</keyword>
<accession>A0A162D7Y6</accession>
<proteinExistence type="predicted"/>